<sequence>MHKLIKNYKADVYFDELIDHEGNPRRSAQSLIQCLDSLAPDELEKRRLTAEATIQEMGISFTVYTDKGNIDRIWPFDIIPRTIDAQDWTIAETGLKQRLTALNRFINDLYNEQHCIKDGIIPEYIIKESKNFRPECVGMSPPYGVWAHICGTDLVRDETGQFYVLEDNLRVPSGVSYMLENRAITKRVLPELF</sequence>
<protein>
    <submittedName>
        <fullName evidence="2">Domain of uncharacterized function (DUF404)</fullName>
    </submittedName>
</protein>
<dbReference type="PANTHER" id="PTHR34595:SF7">
    <property type="entry name" value="SLL1039 PROTEIN"/>
    <property type="match status" value="1"/>
</dbReference>
<gene>
    <name evidence="2" type="ORF">NCTC9997_03292</name>
</gene>
<evidence type="ECO:0000259" key="1">
    <source>
        <dbReference type="Pfam" id="PF14403"/>
    </source>
</evidence>
<feature type="domain" description="Circularly permuted ATP-grasp type 2" evidence="1">
    <location>
        <begin position="80"/>
        <end position="193"/>
    </location>
</feature>
<dbReference type="InterPro" id="IPR051680">
    <property type="entry name" value="ATP-dep_Glu-Cys_Ligase-2"/>
</dbReference>
<dbReference type="SUPFAM" id="SSF56059">
    <property type="entry name" value="Glutathione synthetase ATP-binding domain-like"/>
    <property type="match status" value="1"/>
</dbReference>
<keyword evidence="3" id="KW-1185">Reference proteome</keyword>
<dbReference type="PANTHER" id="PTHR34595">
    <property type="entry name" value="BLR5612 PROTEIN"/>
    <property type="match status" value="1"/>
</dbReference>
<name>A0A7Z8ZBQ0_RAOTE</name>
<dbReference type="Proteomes" id="UP000267630">
    <property type="component" value="Chromosome 3"/>
</dbReference>
<dbReference type="EMBL" id="LR134253">
    <property type="protein sequence ID" value="VED50542.1"/>
    <property type="molecule type" value="Genomic_DNA"/>
</dbReference>
<reference evidence="2 3" key="1">
    <citation type="submission" date="2018-12" db="EMBL/GenBank/DDBJ databases">
        <authorList>
            <consortium name="Pathogen Informatics"/>
        </authorList>
    </citation>
    <scope>NUCLEOTIDE SEQUENCE [LARGE SCALE GENOMIC DNA]</scope>
    <source>
        <strain evidence="2 3">NCTC9997</strain>
    </source>
</reference>
<dbReference type="Pfam" id="PF14403">
    <property type="entry name" value="CP_ATPgrasp_2"/>
    <property type="match status" value="1"/>
</dbReference>
<dbReference type="InterPro" id="IPR025841">
    <property type="entry name" value="CP_ATPgrasp_2"/>
</dbReference>
<evidence type="ECO:0000313" key="3">
    <source>
        <dbReference type="Proteomes" id="UP000267630"/>
    </source>
</evidence>
<proteinExistence type="predicted"/>
<evidence type="ECO:0000313" key="2">
    <source>
        <dbReference type="EMBL" id="VED50542.1"/>
    </source>
</evidence>
<organism evidence="2 3">
    <name type="scientific">Raoultella terrigena</name>
    <name type="common">Klebsiella terrigena</name>
    <dbReference type="NCBI Taxonomy" id="577"/>
    <lineage>
        <taxon>Bacteria</taxon>
        <taxon>Pseudomonadati</taxon>
        <taxon>Pseudomonadota</taxon>
        <taxon>Gammaproteobacteria</taxon>
        <taxon>Enterobacterales</taxon>
        <taxon>Enterobacteriaceae</taxon>
        <taxon>Klebsiella/Raoultella group</taxon>
        <taxon>Raoultella</taxon>
    </lineage>
</organism>
<dbReference type="AlphaFoldDB" id="A0A7Z8ZBQ0"/>
<accession>A0A7Z8ZBQ0</accession>